<evidence type="ECO:0000256" key="9">
    <source>
        <dbReference type="ARBA" id="ARBA00023211"/>
    </source>
</evidence>
<keyword evidence="9" id="KW-0464">Manganese</keyword>
<sequence length="488" mass="54994">MQKFTSDTFQTVGSGPDMRRTSLSLYISVLCIVLLGLCHRPVPLVAMWQDEDALPPEFHQRNRERFIQHMPDSAVALFFAADVKNRSNDVNYSYRQDNSLYYLSGLREPAGVLMLFKYPISVGTTTTQELLFVQPRNPKEEIWTGRRLGKEGAKDILKLAATETVDYFEIFLDKFFKEEKARFKVVMFPYHPTSRSFPEAQRKAELRFRAEGFTVQNALPILAKLRVTKSPEEIRLIRKAVEIAMAAHMQAIMSCEPNMYEYELAAVAEYVFKKMGCEYTAYPSIVGAGENSVILHYDATRKKMQDGELVVMDMGGEYRGYAADITRTIPVNGKFSDAQRQIYELVLAAQTAAIAECKPGAPFHAPHLKAVEVIAEGLLKLGLIRERKDYHLYFMHGTSHHVGLDVHDPSTGVLAENQIITVEPGIYIAEGSPCDKKWWNIGVRIEDMVLITKDGCVVLSGALPKTTQELEALMQKKGIGNLSIQLQP</sequence>
<dbReference type="SUPFAM" id="SSF55920">
    <property type="entry name" value="Creatinase/aminopeptidase"/>
    <property type="match status" value="1"/>
</dbReference>
<dbReference type="InterPro" id="IPR036005">
    <property type="entry name" value="Creatinase/aminopeptidase-like"/>
</dbReference>
<comment type="caution">
    <text evidence="13">The sequence shown here is derived from an EMBL/GenBank/DDBJ whole genome shotgun (WGS) entry which is preliminary data.</text>
</comment>
<dbReference type="Pfam" id="PF05195">
    <property type="entry name" value="AMP_N"/>
    <property type="match status" value="1"/>
</dbReference>
<evidence type="ECO:0000313" key="13">
    <source>
        <dbReference type="EMBL" id="RFM23402.1"/>
    </source>
</evidence>
<dbReference type="InterPro" id="IPR001131">
    <property type="entry name" value="Peptidase_M24B_aminopep-P_CS"/>
</dbReference>
<dbReference type="Gene3D" id="3.90.230.10">
    <property type="entry name" value="Creatinase/methionine aminopeptidase superfamily"/>
    <property type="match status" value="1"/>
</dbReference>
<dbReference type="Gene3D" id="3.40.350.10">
    <property type="entry name" value="Creatinase/prolidase N-terminal domain"/>
    <property type="match status" value="1"/>
</dbReference>
<dbReference type="PROSITE" id="PS00491">
    <property type="entry name" value="PROLINE_PEPTIDASE"/>
    <property type="match status" value="1"/>
</dbReference>
<protein>
    <recommendedName>
        <fullName evidence="4">Xaa-Pro aminopeptidase</fullName>
        <ecNumber evidence="4">3.4.11.9</ecNumber>
    </recommendedName>
</protein>
<comment type="cofactor">
    <cofactor evidence="2">
        <name>Mn(2+)</name>
        <dbReference type="ChEBI" id="CHEBI:29035"/>
    </cofactor>
</comment>
<feature type="domain" description="Aminopeptidase P N-terminal" evidence="12">
    <location>
        <begin position="54"/>
        <end position="195"/>
    </location>
</feature>
<evidence type="ECO:0000259" key="12">
    <source>
        <dbReference type="SMART" id="SM01011"/>
    </source>
</evidence>
<accession>A0A395LXY2</accession>
<evidence type="ECO:0000256" key="3">
    <source>
        <dbReference type="ARBA" id="ARBA00008766"/>
    </source>
</evidence>
<dbReference type="GO" id="GO:0030145">
    <property type="term" value="F:manganese ion binding"/>
    <property type="evidence" value="ECO:0007669"/>
    <property type="project" value="InterPro"/>
</dbReference>
<gene>
    <name evidence="13" type="ORF">D0433_10735</name>
</gene>
<dbReference type="Proteomes" id="UP000266389">
    <property type="component" value="Unassembled WGS sequence"/>
</dbReference>
<dbReference type="GO" id="GO:0070006">
    <property type="term" value="F:metalloaminopeptidase activity"/>
    <property type="evidence" value="ECO:0007669"/>
    <property type="project" value="InterPro"/>
</dbReference>
<comment type="similarity">
    <text evidence="3 10">Belongs to the peptidase M24B family.</text>
</comment>
<name>A0A395LXY2_9BACT</name>
<evidence type="ECO:0000256" key="2">
    <source>
        <dbReference type="ARBA" id="ARBA00001936"/>
    </source>
</evidence>
<keyword evidence="11" id="KW-0812">Transmembrane</keyword>
<dbReference type="PANTHER" id="PTHR43226:SF4">
    <property type="entry name" value="XAA-PRO AMINOPEPTIDASE 3"/>
    <property type="match status" value="1"/>
</dbReference>
<evidence type="ECO:0000256" key="11">
    <source>
        <dbReference type="SAM" id="Phobius"/>
    </source>
</evidence>
<keyword evidence="6 10" id="KW-0479">Metal-binding</keyword>
<dbReference type="CDD" id="cd01087">
    <property type="entry name" value="Prolidase"/>
    <property type="match status" value="1"/>
</dbReference>
<keyword evidence="7" id="KW-0378">Hydrolase</keyword>
<proteinExistence type="inferred from homology"/>
<dbReference type="InterPro" id="IPR029149">
    <property type="entry name" value="Creatin/AminoP/Spt16_N"/>
</dbReference>
<dbReference type="AlphaFoldDB" id="A0A395LXY2"/>
<dbReference type="InterPro" id="IPR052433">
    <property type="entry name" value="X-Pro_dipept-like"/>
</dbReference>
<organism evidence="13 14">
    <name type="scientific">Candidatus Thermochlorobacter aerophilus</name>
    <dbReference type="NCBI Taxonomy" id="1868324"/>
    <lineage>
        <taxon>Bacteria</taxon>
        <taxon>Pseudomonadati</taxon>
        <taxon>Chlorobiota</taxon>
        <taxon>Chlorobiia</taxon>
        <taxon>Chlorobiales</taxon>
        <taxon>Candidatus Thermochlorobacteriaceae</taxon>
        <taxon>Candidatus Thermochlorobacter</taxon>
    </lineage>
</organism>
<comment type="catalytic activity">
    <reaction evidence="1">
        <text>Release of any N-terminal amino acid, including proline, that is linked to proline, even from a dipeptide or tripeptide.</text>
        <dbReference type="EC" id="3.4.11.9"/>
    </reaction>
</comment>
<dbReference type="EMBL" id="PHFL01000065">
    <property type="protein sequence ID" value="RFM23402.1"/>
    <property type="molecule type" value="Genomic_DNA"/>
</dbReference>
<evidence type="ECO:0000256" key="1">
    <source>
        <dbReference type="ARBA" id="ARBA00001424"/>
    </source>
</evidence>
<evidence type="ECO:0000256" key="8">
    <source>
        <dbReference type="ARBA" id="ARBA00023049"/>
    </source>
</evidence>
<dbReference type="SMART" id="SM01011">
    <property type="entry name" value="AMP_N"/>
    <property type="match status" value="1"/>
</dbReference>
<dbReference type="Pfam" id="PF00557">
    <property type="entry name" value="Peptidase_M24"/>
    <property type="match status" value="1"/>
</dbReference>
<evidence type="ECO:0000256" key="6">
    <source>
        <dbReference type="ARBA" id="ARBA00022723"/>
    </source>
</evidence>
<evidence type="ECO:0000256" key="4">
    <source>
        <dbReference type="ARBA" id="ARBA00012574"/>
    </source>
</evidence>
<dbReference type="PANTHER" id="PTHR43226">
    <property type="entry name" value="XAA-PRO AMINOPEPTIDASE 3"/>
    <property type="match status" value="1"/>
</dbReference>
<reference evidence="13 14" key="1">
    <citation type="journal article" date="2011" name="ISME J.">
        <title>Community ecology of hot spring cyanobacterial mats: predominant populations and their functional potential.</title>
        <authorList>
            <person name="Klatt C.G."/>
            <person name="Wood J.M."/>
            <person name="Rusch D.B."/>
            <person name="Bateson M.M."/>
            <person name="Hamamura N."/>
            <person name="Heidelberg J.F."/>
            <person name="Grossman A.R."/>
            <person name="Bhaya D."/>
            <person name="Cohan F.M."/>
            <person name="Kuhl M."/>
            <person name="Bryant D.A."/>
            <person name="Ward D.M."/>
        </authorList>
    </citation>
    <scope>NUCLEOTIDE SEQUENCE [LARGE SCALE GENOMIC DNA]</scope>
    <source>
        <strain evidence="13">OS</strain>
    </source>
</reference>
<keyword evidence="5" id="KW-0645">Protease</keyword>
<dbReference type="InterPro" id="IPR007865">
    <property type="entry name" value="Aminopep_P_N"/>
</dbReference>
<keyword evidence="11" id="KW-1133">Transmembrane helix</keyword>
<evidence type="ECO:0000313" key="14">
    <source>
        <dbReference type="Proteomes" id="UP000266389"/>
    </source>
</evidence>
<evidence type="ECO:0000256" key="5">
    <source>
        <dbReference type="ARBA" id="ARBA00022670"/>
    </source>
</evidence>
<dbReference type="SUPFAM" id="SSF53092">
    <property type="entry name" value="Creatinase/prolidase N-terminal domain"/>
    <property type="match status" value="1"/>
</dbReference>
<feature type="transmembrane region" description="Helical" evidence="11">
    <location>
        <begin position="21"/>
        <end position="37"/>
    </location>
</feature>
<dbReference type="GO" id="GO:0006508">
    <property type="term" value="P:proteolysis"/>
    <property type="evidence" value="ECO:0007669"/>
    <property type="project" value="UniProtKB-KW"/>
</dbReference>
<keyword evidence="11" id="KW-0472">Membrane</keyword>
<dbReference type="EC" id="3.4.11.9" evidence="4"/>
<evidence type="ECO:0000256" key="7">
    <source>
        <dbReference type="ARBA" id="ARBA00022801"/>
    </source>
</evidence>
<keyword evidence="8" id="KW-0482">Metalloprotease</keyword>
<evidence type="ECO:0000256" key="10">
    <source>
        <dbReference type="RuleBase" id="RU000590"/>
    </source>
</evidence>
<dbReference type="InterPro" id="IPR000994">
    <property type="entry name" value="Pept_M24"/>
</dbReference>